<gene>
    <name evidence="6" type="primary">LRSAM1_1</name>
    <name evidence="6" type="ORF">FJT64_005705</name>
</gene>
<dbReference type="GO" id="GO:0005737">
    <property type="term" value="C:cytoplasm"/>
    <property type="evidence" value="ECO:0007669"/>
    <property type="project" value="TreeGrafter"/>
</dbReference>
<evidence type="ECO:0000313" key="7">
    <source>
        <dbReference type="Proteomes" id="UP000440578"/>
    </source>
</evidence>
<dbReference type="InterPro" id="IPR055414">
    <property type="entry name" value="LRR_R13L4/SHOC2-like"/>
</dbReference>
<organism evidence="6 7">
    <name type="scientific">Amphibalanus amphitrite</name>
    <name type="common">Striped barnacle</name>
    <name type="synonym">Balanus amphitrite</name>
    <dbReference type="NCBI Taxonomy" id="1232801"/>
    <lineage>
        <taxon>Eukaryota</taxon>
        <taxon>Metazoa</taxon>
        <taxon>Ecdysozoa</taxon>
        <taxon>Arthropoda</taxon>
        <taxon>Crustacea</taxon>
        <taxon>Multicrustacea</taxon>
        <taxon>Cirripedia</taxon>
        <taxon>Thoracica</taxon>
        <taxon>Thoracicalcarea</taxon>
        <taxon>Balanomorpha</taxon>
        <taxon>Balanoidea</taxon>
        <taxon>Balanidae</taxon>
        <taxon>Amphibalaninae</taxon>
        <taxon>Amphibalanus</taxon>
    </lineage>
</organism>
<dbReference type="SUPFAM" id="SSF52058">
    <property type="entry name" value="L domain-like"/>
    <property type="match status" value="1"/>
</dbReference>
<reference evidence="6 7" key="1">
    <citation type="submission" date="2019-07" db="EMBL/GenBank/DDBJ databases">
        <title>Draft genome assembly of a fouling barnacle, Amphibalanus amphitrite (Darwin, 1854): The first reference genome for Thecostraca.</title>
        <authorList>
            <person name="Kim W."/>
        </authorList>
    </citation>
    <scope>NUCLEOTIDE SEQUENCE [LARGE SCALE GENOMIC DNA]</scope>
    <source>
        <strain evidence="6">SNU_AA5</strain>
        <tissue evidence="6">Soma without cirri and trophi</tissue>
    </source>
</reference>
<dbReference type="SMART" id="SM00369">
    <property type="entry name" value="LRR_TYP"/>
    <property type="match status" value="3"/>
</dbReference>
<feature type="compositionally biased region" description="Low complexity" evidence="4">
    <location>
        <begin position="631"/>
        <end position="646"/>
    </location>
</feature>
<accession>A0A6A4VVA1</accession>
<feature type="coiled-coil region" evidence="3">
    <location>
        <begin position="315"/>
        <end position="396"/>
    </location>
</feature>
<dbReference type="InterPro" id="IPR032675">
    <property type="entry name" value="LRR_dom_sf"/>
</dbReference>
<keyword evidence="7" id="KW-1185">Reference proteome</keyword>
<dbReference type="AlphaFoldDB" id="A0A6A4VVA1"/>
<dbReference type="InterPro" id="IPR050216">
    <property type="entry name" value="LRR_domain-containing"/>
</dbReference>
<dbReference type="PANTHER" id="PTHR48051">
    <property type="match status" value="1"/>
</dbReference>
<dbReference type="Proteomes" id="UP000440578">
    <property type="component" value="Unassembled WGS sequence"/>
</dbReference>
<feature type="compositionally biased region" description="Basic and acidic residues" evidence="4">
    <location>
        <begin position="650"/>
        <end position="663"/>
    </location>
</feature>
<dbReference type="Pfam" id="PF23598">
    <property type="entry name" value="LRR_14"/>
    <property type="match status" value="1"/>
</dbReference>
<keyword evidence="1" id="KW-0433">Leucine-rich repeat</keyword>
<dbReference type="Gene3D" id="3.80.10.10">
    <property type="entry name" value="Ribonuclease Inhibitor"/>
    <property type="match status" value="1"/>
</dbReference>
<keyword evidence="2" id="KW-0677">Repeat</keyword>
<feature type="domain" description="SAM" evidence="5">
    <location>
        <begin position="565"/>
        <end position="619"/>
    </location>
</feature>
<evidence type="ECO:0000313" key="6">
    <source>
        <dbReference type="EMBL" id="KAF0296859.1"/>
    </source>
</evidence>
<evidence type="ECO:0000256" key="4">
    <source>
        <dbReference type="SAM" id="MobiDB-lite"/>
    </source>
</evidence>
<dbReference type="Gene3D" id="1.10.150.50">
    <property type="entry name" value="Transcription Factor, Ets-1"/>
    <property type="match status" value="1"/>
</dbReference>
<feature type="coiled-coil region" evidence="3">
    <location>
        <begin position="488"/>
        <end position="526"/>
    </location>
</feature>
<evidence type="ECO:0000259" key="5">
    <source>
        <dbReference type="PROSITE" id="PS50105"/>
    </source>
</evidence>
<dbReference type="InterPro" id="IPR013083">
    <property type="entry name" value="Znf_RING/FYVE/PHD"/>
</dbReference>
<protein>
    <submittedName>
        <fullName evidence="6">E3 ubiquitin-protein ligase LRSAM1</fullName>
    </submittedName>
</protein>
<keyword evidence="3" id="KW-0175">Coiled coil</keyword>
<evidence type="ECO:0000256" key="3">
    <source>
        <dbReference type="SAM" id="Coils"/>
    </source>
</evidence>
<sequence>MGSNVSKKRRKSSLSDSEARAKLQRKICVADETPEPVYDLSTCLMRNVPSGTYAKCKVLRKQQLLLQDNLLTSLEGGGQLADLILLQVLRLDNNCLSVLSPGIASLSRLQVLNVSNNSLKHLPPALGQLQQLRQLICHDNALRGVPEAVGQLPRLTALDLRKNQLETLPALQNIARMSELHLEDNEPLTSPPAEVVSQGSDAVIEFLCKEAGVEHTGPVDDDTAASLPPTNSQSYTDGMDGLEVSVMENKRLELLALERELNESISREGRRIGQQEEFKKQLLGELVEEQARLDADVARAAEQRTRDQWRILESVAQLESEADRSTAEVAAAAARLRDPAAVLARLEMDRKELEQLVTVRQEECDALRKHDVMDSMEKMMREKMAMENQLHEYQQGRDRTIQEAISQDQRMNEQLGQLLEVKGSEQEARIQQLLKDETFQRQAFFNLYLQQDSSRLQILHQISEAEDALMRLTMVEANQRDATKESELSRLSEKRHQLTTLLVQLLEQQAARERELQKRLAELDEQRLGEVEHYWLVQYQRLLDSKPERIRRLEDKLEPPLKKLLQTAGAEEYLTMFANSGLTLKQVLYMDDTDLLELGVTDLSTRAAILRQTELVREEGADMSPRPPSAPAGDLQPAPAAPGGAEMEPEDKLAEEGEAERPEPSAPQPEETEVIFLNCGHLCVCRQCAGPLSSCPMCRQVVMQKLVITTVL</sequence>
<dbReference type="InterPro" id="IPR001660">
    <property type="entry name" value="SAM"/>
</dbReference>
<dbReference type="InterPro" id="IPR003591">
    <property type="entry name" value="Leu-rich_rpt_typical-subtyp"/>
</dbReference>
<dbReference type="SMART" id="SM00364">
    <property type="entry name" value="LRR_BAC"/>
    <property type="match status" value="3"/>
</dbReference>
<dbReference type="InterPro" id="IPR013761">
    <property type="entry name" value="SAM/pointed_sf"/>
</dbReference>
<dbReference type="Gene3D" id="3.30.40.10">
    <property type="entry name" value="Zinc/RING finger domain, C3HC4 (zinc finger)"/>
    <property type="match status" value="1"/>
</dbReference>
<dbReference type="PROSITE" id="PS51450">
    <property type="entry name" value="LRR"/>
    <property type="match status" value="2"/>
</dbReference>
<dbReference type="Pfam" id="PF13920">
    <property type="entry name" value="zf-C3HC4_3"/>
    <property type="match status" value="1"/>
</dbReference>
<evidence type="ECO:0000256" key="2">
    <source>
        <dbReference type="ARBA" id="ARBA00022737"/>
    </source>
</evidence>
<feature type="region of interest" description="Disordered" evidence="4">
    <location>
        <begin position="616"/>
        <end position="669"/>
    </location>
</feature>
<comment type="caution">
    <text evidence="6">The sequence shown here is derived from an EMBL/GenBank/DDBJ whole genome shotgun (WGS) entry which is preliminary data.</text>
</comment>
<dbReference type="PROSITE" id="PS50105">
    <property type="entry name" value="SAM_DOMAIN"/>
    <property type="match status" value="1"/>
</dbReference>
<dbReference type="Pfam" id="PF07647">
    <property type="entry name" value="SAM_2"/>
    <property type="match status" value="1"/>
</dbReference>
<dbReference type="EMBL" id="VIIS01001528">
    <property type="protein sequence ID" value="KAF0296859.1"/>
    <property type="molecule type" value="Genomic_DNA"/>
</dbReference>
<dbReference type="OrthoDB" id="1711136at2759"/>
<dbReference type="PANTHER" id="PTHR48051:SF47">
    <property type="entry name" value="LEUCINE RICH REPEAT AND STERILE ALPHA MOTIF CONTAINING 1"/>
    <property type="match status" value="1"/>
</dbReference>
<feature type="region of interest" description="Disordered" evidence="4">
    <location>
        <begin position="215"/>
        <end position="237"/>
    </location>
</feature>
<evidence type="ECO:0000256" key="1">
    <source>
        <dbReference type="ARBA" id="ARBA00022614"/>
    </source>
</evidence>
<dbReference type="SMART" id="SM00454">
    <property type="entry name" value="SAM"/>
    <property type="match status" value="1"/>
</dbReference>
<name>A0A6A4VVA1_AMPAM</name>
<dbReference type="SUPFAM" id="SSF47769">
    <property type="entry name" value="SAM/Pointed domain"/>
    <property type="match status" value="1"/>
</dbReference>
<dbReference type="InterPro" id="IPR001611">
    <property type="entry name" value="Leu-rich_rpt"/>
</dbReference>
<proteinExistence type="predicted"/>